<dbReference type="OrthoDB" id="693649at2759"/>
<keyword evidence="5" id="KW-1185">Reference proteome</keyword>
<feature type="compositionally biased region" description="Basic and acidic residues" evidence="1">
    <location>
        <begin position="10"/>
        <end position="30"/>
    </location>
</feature>
<dbReference type="Gene3D" id="1.20.1280.50">
    <property type="match status" value="1"/>
</dbReference>
<dbReference type="RefSeq" id="XP_044960139.1">
    <property type="nucleotide sequence ID" value="XM_045104204.1"/>
</dbReference>
<evidence type="ECO:0000313" key="5">
    <source>
        <dbReference type="Proteomes" id="UP000011116"/>
    </source>
</evidence>
<reference evidence="5" key="1">
    <citation type="journal article" date="2012" name="Nature">
        <title>A physical, genetic and functional sequence assembly of the barley genome.</title>
        <authorList>
            <consortium name="The International Barley Genome Sequencing Consortium"/>
            <person name="Mayer K.F."/>
            <person name="Waugh R."/>
            <person name="Brown J.W."/>
            <person name="Schulman A."/>
            <person name="Langridge P."/>
            <person name="Platzer M."/>
            <person name="Fincher G.B."/>
            <person name="Muehlbauer G.J."/>
            <person name="Sato K."/>
            <person name="Close T.J."/>
            <person name="Wise R.P."/>
            <person name="Stein N."/>
        </authorList>
    </citation>
    <scope>NUCLEOTIDE SEQUENCE [LARGE SCALE GENOMIC DNA]</scope>
    <source>
        <strain evidence="5">cv. Morex</strain>
    </source>
</reference>
<reference evidence="4" key="2">
    <citation type="submission" date="2020-10" db="EMBL/GenBank/DDBJ databases">
        <authorList>
            <person name="Scholz U."/>
            <person name="Mascher M."/>
            <person name="Fiebig A."/>
        </authorList>
    </citation>
    <scope>NUCLEOTIDE SEQUENCE [LARGE SCALE GENOMIC DNA]</scope>
    <source>
        <strain evidence="4">cv. Morex</strain>
    </source>
</reference>
<dbReference type="Pfam" id="PF12937">
    <property type="entry name" value="F-box-like"/>
    <property type="match status" value="1"/>
</dbReference>
<gene>
    <name evidence="4" type="primary">LOC123411270</name>
</gene>
<dbReference type="Proteomes" id="UP000011116">
    <property type="component" value="Chromosome 1H"/>
</dbReference>
<feature type="region of interest" description="Disordered" evidence="1">
    <location>
        <begin position="1"/>
        <end position="51"/>
    </location>
</feature>
<dbReference type="EnsemblPlants" id="HORVU.MOREX.r3.1HG0055250.1">
    <property type="protein sequence ID" value="HORVU.MOREX.r3.1HG0055250.1.CDS1"/>
    <property type="gene ID" value="HORVU.MOREX.r3.1HG0055250"/>
</dbReference>
<evidence type="ECO:0000259" key="3">
    <source>
        <dbReference type="Pfam" id="PF23635"/>
    </source>
</evidence>
<dbReference type="InterPro" id="IPR001810">
    <property type="entry name" value="F-box_dom"/>
</dbReference>
<dbReference type="InterPro" id="IPR036047">
    <property type="entry name" value="F-box-like_dom_sf"/>
</dbReference>
<name>A0A8I7B125_HORVV</name>
<dbReference type="SUPFAM" id="SSF81383">
    <property type="entry name" value="F-box domain"/>
    <property type="match status" value="1"/>
</dbReference>
<proteinExistence type="predicted"/>
<protein>
    <recommendedName>
        <fullName evidence="6">F-box domain-containing protein</fullName>
    </recommendedName>
</protein>
<dbReference type="PANTHER" id="PTHR32133">
    <property type="entry name" value="OS07G0120400 PROTEIN"/>
    <property type="match status" value="1"/>
</dbReference>
<dbReference type="GeneID" id="123411270"/>
<dbReference type="Gramene" id="HORVU.MOREX.r3.1HG0055250.1">
    <property type="protein sequence ID" value="HORVU.MOREX.r3.1HG0055250.1.CDS1"/>
    <property type="gene ID" value="HORVU.MOREX.r3.1HG0055250"/>
</dbReference>
<feature type="domain" description="F-box protein AT5G49610-like beta-propeller" evidence="3">
    <location>
        <begin position="150"/>
        <end position="420"/>
    </location>
</feature>
<dbReference type="Gramene" id="HORVU.MOREX.r2.1HG0043480.1">
    <property type="protein sequence ID" value="HORVU.MOREX.r2.1HG0043480.1.CDS.1"/>
    <property type="gene ID" value="HORVU.MOREX.r2.1HG0043480"/>
</dbReference>
<dbReference type="KEGG" id="hvg:123411270"/>
<evidence type="ECO:0000256" key="1">
    <source>
        <dbReference type="SAM" id="MobiDB-lite"/>
    </source>
</evidence>
<reference evidence="4" key="3">
    <citation type="submission" date="2022-01" db="UniProtKB">
        <authorList>
            <consortium name="EnsemblPlants"/>
        </authorList>
    </citation>
    <scope>IDENTIFICATION</scope>
    <source>
        <strain evidence="4">subsp. vulgare</strain>
    </source>
</reference>
<evidence type="ECO:0008006" key="6">
    <source>
        <dbReference type="Google" id="ProtNLM"/>
    </source>
</evidence>
<evidence type="ECO:0000313" key="4">
    <source>
        <dbReference type="EnsemblPlants" id="HORVU.MOREX.r3.1HG0055250.1.CDS1"/>
    </source>
</evidence>
<organism evidence="4 5">
    <name type="scientific">Hordeum vulgare subsp. vulgare</name>
    <name type="common">Domesticated barley</name>
    <dbReference type="NCBI Taxonomy" id="112509"/>
    <lineage>
        <taxon>Eukaryota</taxon>
        <taxon>Viridiplantae</taxon>
        <taxon>Streptophyta</taxon>
        <taxon>Embryophyta</taxon>
        <taxon>Tracheophyta</taxon>
        <taxon>Spermatophyta</taxon>
        <taxon>Magnoliopsida</taxon>
        <taxon>Liliopsida</taxon>
        <taxon>Poales</taxon>
        <taxon>Poaceae</taxon>
        <taxon>BOP clade</taxon>
        <taxon>Pooideae</taxon>
        <taxon>Triticodae</taxon>
        <taxon>Triticeae</taxon>
        <taxon>Hordeinae</taxon>
        <taxon>Hordeum</taxon>
    </lineage>
</organism>
<dbReference type="PANTHER" id="PTHR32133:SF381">
    <property type="entry name" value="F-BOX DOMAIN-CONTAINING PROTEIN"/>
    <property type="match status" value="1"/>
</dbReference>
<feature type="domain" description="F-box" evidence="2">
    <location>
        <begin position="55"/>
        <end position="94"/>
    </location>
</feature>
<dbReference type="AlphaFoldDB" id="A0A8I7B125"/>
<accession>A0A8I7B125</accession>
<sequence length="426" mass="47649">MYNENNKYSGHKDHVGNNRSSRRIDRRDEMNPICHRRRPELPPPAKTTPTDDENLLAEILLRLPPQPSSLPRASLVCKQWRHLIADPQFLRRFCAHHREPPIIGVFLDFYRGDLSFRSVLDRPDRIPSERFSVRFDNIEGGGGDGIWSFRRCRHGRVLFTRGDRLGRGCLQILVWDPVTGDRRFIGSPPQLDHDWSKSHVQADVLCVAGDEDHVHGSCHSSPFKVVLVSADKLVARACVYSSETNSWGDLISTDVPYHTMSCVGSRSILVRNSLHWFIFGTQTGILELDLDTQTLAVVEVPPDAHASHHGLYLSTLGGGLGFIVVSDNFVAYLWVRATVLGGVAGWMPAQAIDLNKLLPLRPGEWTNLQTVLGVAGDDNVIFVSTNGGVFMVHLESLQFKKIFESNPFAECTTSTIHPFTSFVQGV</sequence>
<evidence type="ECO:0000259" key="2">
    <source>
        <dbReference type="Pfam" id="PF12937"/>
    </source>
</evidence>
<dbReference type="InterPro" id="IPR056594">
    <property type="entry name" value="AT5G49610-like_b-prop"/>
</dbReference>
<dbReference type="Pfam" id="PF23635">
    <property type="entry name" value="Beta-prop_AT5G49610-like"/>
    <property type="match status" value="1"/>
</dbReference>